<keyword evidence="5" id="KW-0597">Phosphoprotein</keyword>
<dbReference type="SUPFAM" id="SSF55874">
    <property type="entry name" value="ATPase domain of HSP90 chaperone/DNA topoisomerase II/histidine kinase"/>
    <property type="match status" value="1"/>
</dbReference>
<dbReference type="PRINTS" id="PR00344">
    <property type="entry name" value="BCTRLSENSOR"/>
</dbReference>
<dbReference type="GO" id="GO:0005524">
    <property type="term" value="F:ATP binding"/>
    <property type="evidence" value="ECO:0007669"/>
    <property type="project" value="UniProtKB-KW"/>
</dbReference>
<dbReference type="RefSeq" id="WP_026071833.1">
    <property type="nucleotide sequence ID" value="NZ_CP046996.1"/>
</dbReference>
<feature type="transmembrane region" description="Helical" evidence="14">
    <location>
        <begin position="7"/>
        <end position="32"/>
    </location>
</feature>
<evidence type="ECO:0000256" key="12">
    <source>
        <dbReference type="ARBA" id="ARBA00023012"/>
    </source>
</evidence>
<keyword evidence="6" id="KW-0808">Transferase</keyword>
<reference evidence="17 18" key="1">
    <citation type="submission" date="2019-12" db="EMBL/GenBank/DDBJ databases">
        <title>Sequence classification of anaerobic respiratory reductive dehalogenases: First we see many, then we see few.</title>
        <authorList>
            <person name="Molenda O."/>
            <person name="Puentes Jacome L.A."/>
            <person name="Cao X."/>
            <person name="Nesbo C.L."/>
            <person name="Tang S."/>
            <person name="Morson N."/>
            <person name="Patron J."/>
            <person name="Lomheim L."/>
            <person name="Wishart D.S."/>
            <person name="Edwards E.A."/>
        </authorList>
    </citation>
    <scope>NUCLEOTIDE SEQUENCE [LARGE SCALE GENOMIC DNA]</scope>
    <source>
        <strain evidence="17 18">12DCA</strain>
    </source>
</reference>
<dbReference type="EC" id="2.7.13.3" evidence="3"/>
<dbReference type="FunFam" id="1.10.287.130:FF:000001">
    <property type="entry name" value="Two-component sensor histidine kinase"/>
    <property type="match status" value="1"/>
</dbReference>
<dbReference type="Gene3D" id="6.10.340.10">
    <property type="match status" value="1"/>
</dbReference>
<feature type="transmembrane region" description="Helical" evidence="14">
    <location>
        <begin position="167"/>
        <end position="189"/>
    </location>
</feature>
<keyword evidence="12" id="KW-0902">Two-component regulatory system</keyword>
<name>A0A857DGL9_9FIRM</name>
<dbReference type="Proteomes" id="UP000430508">
    <property type="component" value="Chromosome"/>
</dbReference>
<evidence type="ECO:0000256" key="4">
    <source>
        <dbReference type="ARBA" id="ARBA00022475"/>
    </source>
</evidence>
<evidence type="ECO:0000256" key="1">
    <source>
        <dbReference type="ARBA" id="ARBA00000085"/>
    </source>
</evidence>
<dbReference type="InterPro" id="IPR036890">
    <property type="entry name" value="HATPase_C_sf"/>
</dbReference>
<keyword evidence="11 14" id="KW-1133">Transmembrane helix</keyword>
<comment type="catalytic activity">
    <reaction evidence="1">
        <text>ATP + protein L-histidine = ADP + protein N-phospho-L-histidine.</text>
        <dbReference type="EC" id="2.7.13.3"/>
    </reaction>
</comment>
<evidence type="ECO:0000256" key="2">
    <source>
        <dbReference type="ARBA" id="ARBA00004651"/>
    </source>
</evidence>
<keyword evidence="9" id="KW-0418">Kinase</keyword>
<organism evidence="17 18">
    <name type="scientific">Dehalobacter restrictus</name>
    <dbReference type="NCBI Taxonomy" id="55583"/>
    <lineage>
        <taxon>Bacteria</taxon>
        <taxon>Bacillati</taxon>
        <taxon>Bacillota</taxon>
        <taxon>Clostridia</taxon>
        <taxon>Eubacteriales</taxon>
        <taxon>Desulfitobacteriaceae</taxon>
        <taxon>Dehalobacter</taxon>
    </lineage>
</organism>
<evidence type="ECO:0000259" key="15">
    <source>
        <dbReference type="PROSITE" id="PS50109"/>
    </source>
</evidence>
<dbReference type="PANTHER" id="PTHR45528:SF1">
    <property type="entry name" value="SENSOR HISTIDINE KINASE CPXA"/>
    <property type="match status" value="1"/>
</dbReference>
<evidence type="ECO:0000256" key="10">
    <source>
        <dbReference type="ARBA" id="ARBA00022840"/>
    </source>
</evidence>
<dbReference type="SMART" id="SM00388">
    <property type="entry name" value="HisKA"/>
    <property type="match status" value="1"/>
</dbReference>
<dbReference type="InterPro" id="IPR003594">
    <property type="entry name" value="HATPase_dom"/>
</dbReference>
<keyword evidence="8" id="KW-0547">Nucleotide-binding</keyword>
<evidence type="ECO:0000313" key="18">
    <source>
        <dbReference type="Proteomes" id="UP000430508"/>
    </source>
</evidence>
<dbReference type="PROSITE" id="PS50109">
    <property type="entry name" value="HIS_KIN"/>
    <property type="match status" value="1"/>
</dbReference>
<dbReference type="AlphaFoldDB" id="A0A857DGL9"/>
<proteinExistence type="predicted"/>
<dbReference type="Gene3D" id="3.30.565.10">
    <property type="entry name" value="Histidine kinase-like ATPase, C-terminal domain"/>
    <property type="match status" value="1"/>
</dbReference>
<feature type="domain" description="HAMP" evidence="16">
    <location>
        <begin position="195"/>
        <end position="247"/>
    </location>
</feature>
<dbReference type="CDD" id="cd06225">
    <property type="entry name" value="HAMP"/>
    <property type="match status" value="1"/>
</dbReference>
<dbReference type="FunFam" id="3.30.565.10:FF:000006">
    <property type="entry name" value="Sensor histidine kinase WalK"/>
    <property type="match status" value="1"/>
</dbReference>
<feature type="domain" description="Histidine kinase" evidence="15">
    <location>
        <begin position="262"/>
        <end position="481"/>
    </location>
</feature>
<dbReference type="Pfam" id="PF02518">
    <property type="entry name" value="HATPase_c"/>
    <property type="match status" value="1"/>
</dbReference>
<evidence type="ECO:0000256" key="13">
    <source>
        <dbReference type="ARBA" id="ARBA00023136"/>
    </source>
</evidence>
<keyword evidence="7 14" id="KW-0812">Transmembrane</keyword>
<dbReference type="PANTHER" id="PTHR45528">
    <property type="entry name" value="SENSOR HISTIDINE KINASE CPXA"/>
    <property type="match status" value="1"/>
</dbReference>
<evidence type="ECO:0000256" key="3">
    <source>
        <dbReference type="ARBA" id="ARBA00012438"/>
    </source>
</evidence>
<comment type="subcellular location">
    <subcellularLocation>
        <location evidence="2">Cell membrane</location>
        <topology evidence="2">Multi-pass membrane protein</topology>
    </subcellularLocation>
</comment>
<sequence>MNLKKRLIAANAATVAIPVLITALVAIAYLFIYSKLYGNIYSWESYQRASKIEAALMDTERLIQQESPDAIADEKFQRLLRQKIAEIGGELIILKDDSVIYTSLDAPGIGKIELAKALEAGQNKPGKETIVISSQSFTVQIIEQDPADAAGGTVLLLVPPDQEANGLIQFLIVIGLTFLCTFIATNILISYQFSRAVLQPLNHLQHAADEIRTGNLDCQIAEEGDREIEALCRDLELMRLKLKESIHTQLKYEDNRKMLISSISHDLKTPVTSIKGYVEGILDGVANTPEKTEKYLKTIYVKAEQVDKMIDDLLLYAKLDLNQIPFNFERTDVQEFIRSCLLESEPELENNRIHTEMFSDLTQKRCVFLDRERMKRIVMNILDNSRKYMDKDEAVIRVLLRETPSSIIMEFQDNGCGVSEKDLPYIFDRFYRSDQARTGIEGSGLGLAIAQQVVEGHQGIIWAMSHGKEGMSILISLAYLKD</sequence>
<dbReference type="Pfam" id="PF00672">
    <property type="entry name" value="HAMP"/>
    <property type="match status" value="1"/>
</dbReference>
<dbReference type="CDD" id="cd00075">
    <property type="entry name" value="HATPase"/>
    <property type="match status" value="1"/>
</dbReference>
<dbReference type="CDD" id="cd00082">
    <property type="entry name" value="HisKA"/>
    <property type="match status" value="1"/>
</dbReference>
<protein>
    <recommendedName>
        <fullName evidence="3">histidine kinase</fullName>
        <ecNumber evidence="3">2.7.13.3</ecNumber>
    </recommendedName>
</protein>
<dbReference type="Pfam" id="PF00512">
    <property type="entry name" value="HisKA"/>
    <property type="match status" value="1"/>
</dbReference>
<keyword evidence="4" id="KW-1003">Cell membrane</keyword>
<dbReference type="GO" id="GO:0000155">
    <property type="term" value="F:phosphorelay sensor kinase activity"/>
    <property type="evidence" value="ECO:0007669"/>
    <property type="project" value="InterPro"/>
</dbReference>
<evidence type="ECO:0000256" key="9">
    <source>
        <dbReference type="ARBA" id="ARBA00022777"/>
    </source>
</evidence>
<evidence type="ECO:0000256" key="8">
    <source>
        <dbReference type="ARBA" id="ARBA00022741"/>
    </source>
</evidence>
<dbReference type="InterPro" id="IPR036097">
    <property type="entry name" value="HisK_dim/P_sf"/>
</dbReference>
<dbReference type="InterPro" id="IPR003661">
    <property type="entry name" value="HisK_dim/P_dom"/>
</dbReference>
<dbReference type="SMART" id="SM00387">
    <property type="entry name" value="HATPase_c"/>
    <property type="match status" value="1"/>
</dbReference>
<dbReference type="Gene3D" id="1.10.287.130">
    <property type="match status" value="1"/>
</dbReference>
<evidence type="ECO:0000256" key="11">
    <source>
        <dbReference type="ARBA" id="ARBA00022989"/>
    </source>
</evidence>
<evidence type="ECO:0000259" key="16">
    <source>
        <dbReference type="PROSITE" id="PS50885"/>
    </source>
</evidence>
<dbReference type="PROSITE" id="PS50885">
    <property type="entry name" value="HAMP"/>
    <property type="match status" value="1"/>
</dbReference>
<evidence type="ECO:0000256" key="7">
    <source>
        <dbReference type="ARBA" id="ARBA00022692"/>
    </source>
</evidence>
<dbReference type="InterPro" id="IPR005467">
    <property type="entry name" value="His_kinase_dom"/>
</dbReference>
<dbReference type="InterPro" id="IPR050398">
    <property type="entry name" value="HssS/ArlS-like"/>
</dbReference>
<dbReference type="EMBL" id="CP046996">
    <property type="protein sequence ID" value="QGZ99678.1"/>
    <property type="molecule type" value="Genomic_DNA"/>
</dbReference>
<evidence type="ECO:0000256" key="5">
    <source>
        <dbReference type="ARBA" id="ARBA00022553"/>
    </source>
</evidence>
<keyword evidence="13 14" id="KW-0472">Membrane</keyword>
<evidence type="ECO:0000256" key="14">
    <source>
        <dbReference type="SAM" id="Phobius"/>
    </source>
</evidence>
<evidence type="ECO:0000256" key="6">
    <source>
        <dbReference type="ARBA" id="ARBA00022679"/>
    </source>
</evidence>
<dbReference type="SMART" id="SM00304">
    <property type="entry name" value="HAMP"/>
    <property type="match status" value="1"/>
</dbReference>
<dbReference type="GO" id="GO:0005886">
    <property type="term" value="C:plasma membrane"/>
    <property type="evidence" value="ECO:0007669"/>
    <property type="project" value="UniProtKB-SubCell"/>
</dbReference>
<dbReference type="InterPro" id="IPR004358">
    <property type="entry name" value="Sig_transdc_His_kin-like_C"/>
</dbReference>
<gene>
    <name evidence="17" type="ORF">GQ588_02935</name>
</gene>
<keyword evidence="10" id="KW-0067">ATP-binding</keyword>
<evidence type="ECO:0000313" key="17">
    <source>
        <dbReference type="EMBL" id="QGZ99678.1"/>
    </source>
</evidence>
<accession>A0A857DGL9</accession>
<dbReference type="SUPFAM" id="SSF47384">
    <property type="entry name" value="Homodimeric domain of signal transducing histidine kinase"/>
    <property type="match status" value="1"/>
</dbReference>
<dbReference type="InterPro" id="IPR003660">
    <property type="entry name" value="HAMP_dom"/>
</dbReference>
<dbReference type="SUPFAM" id="SSF158472">
    <property type="entry name" value="HAMP domain-like"/>
    <property type="match status" value="1"/>
</dbReference>